<accession>A0AAD6Z6K0</accession>
<evidence type="ECO:0000313" key="2">
    <source>
        <dbReference type="Proteomes" id="UP001218218"/>
    </source>
</evidence>
<protein>
    <submittedName>
        <fullName evidence="1">Uncharacterized protein</fullName>
    </submittedName>
</protein>
<comment type="caution">
    <text evidence="1">The sequence shown here is derived from an EMBL/GenBank/DDBJ whole genome shotgun (WGS) entry which is preliminary data.</text>
</comment>
<sequence>MFPEWCQVQNCGIHANTETQVLTQEFQCAILTKGPKSWENVEEPIEGAIREIVEETIRIKLYSTDQKKEPKLKNNVEGGNNGLEVEQLHLVVVYCVFMIGTFNSGIMKLRRIFGDGVIGNNLEGSVLFRIQFEFG</sequence>
<gene>
    <name evidence="1" type="ORF">DFH08DRAFT_823487</name>
</gene>
<evidence type="ECO:0000313" key="1">
    <source>
        <dbReference type="EMBL" id="KAJ7309322.1"/>
    </source>
</evidence>
<reference evidence="1" key="1">
    <citation type="submission" date="2023-03" db="EMBL/GenBank/DDBJ databases">
        <title>Massive genome expansion in bonnet fungi (Mycena s.s.) driven by repeated elements and novel gene families across ecological guilds.</title>
        <authorList>
            <consortium name="Lawrence Berkeley National Laboratory"/>
            <person name="Harder C.B."/>
            <person name="Miyauchi S."/>
            <person name="Viragh M."/>
            <person name="Kuo A."/>
            <person name="Thoen E."/>
            <person name="Andreopoulos B."/>
            <person name="Lu D."/>
            <person name="Skrede I."/>
            <person name="Drula E."/>
            <person name="Henrissat B."/>
            <person name="Morin E."/>
            <person name="Kohler A."/>
            <person name="Barry K."/>
            <person name="LaButti K."/>
            <person name="Morin E."/>
            <person name="Salamov A."/>
            <person name="Lipzen A."/>
            <person name="Mereny Z."/>
            <person name="Hegedus B."/>
            <person name="Baldrian P."/>
            <person name="Stursova M."/>
            <person name="Weitz H."/>
            <person name="Taylor A."/>
            <person name="Grigoriev I.V."/>
            <person name="Nagy L.G."/>
            <person name="Martin F."/>
            <person name="Kauserud H."/>
        </authorList>
    </citation>
    <scope>NUCLEOTIDE SEQUENCE</scope>
    <source>
        <strain evidence="1">CBHHK002</strain>
    </source>
</reference>
<name>A0AAD6Z6K0_9AGAR</name>
<keyword evidence="2" id="KW-1185">Reference proteome</keyword>
<dbReference type="AlphaFoldDB" id="A0AAD6Z6K0"/>
<proteinExistence type="predicted"/>
<dbReference type="EMBL" id="JARIHO010000082">
    <property type="protein sequence ID" value="KAJ7309322.1"/>
    <property type="molecule type" value="Genomic_DNA"/>
</dbReference>
<organism evidence="1 2">
    <name type="scientific">Mycena albidolilacea</name>
    <dbReference type="NCBI Taxonomy" id="1033008"/>
    <lineage>
        <taxon>Eukaryota</taxon>
        <taxon>Fungi</taxon>
        <taxon>Dikarya</taxon>
        <taxon>Basidiomycota</taxon>
        <taxon>Agaricomycotina</taxon>
        <taxon>Agaricomycetes</taxon>
        <taxon>Agaricomycetidae</taxon>
        <taxon>Agaricales</taxon>
        <taxon>Marasmiineae</taxon>
        <taxon>Mycenaceae</taxon>
        <taxon>Mycena</taxon>
    </lineage>
</organism>
<dbReference type="Proteomes" id="UP001218218">
    <property type="component" value="Unassembled WGS sequence"/>
</dbReference>